<dbReference type="NCBIfam" id="NF041163">
    <property type="entry name" value="encap_f2b"/>
    <property type="match status" value="1"/>
</dbReference>
<dbReference type="AlphaFoldDB" id="A0A1W7D6R1"/>
<dbReference type="GO" id="GO:0003700">
    <property type="term" value="F:DNA-binding transcription factor activity"/>
    <property type="evidence" value="ECO:0007669"/>
    <property type="project" value="TreeGrafter"/>
</dbReference>
<dbReference type="SMART" id="SM00100">
    <property type="entry name" value="cNMP"/>
    <property type="match status" value="1"/>
</dbReference>
<proteinExistence type="predicted"/>
<dbReference type="KEGG" id="smao:CAG99_25810"/>
<dbReference type="SUPFAM" id="SSF51206">
    <property type="entry name" value="cAMP-binding domain-like"/>
    <property type="match status" value="1"/>
</dbReference>
<accession>A0A1W7D6R1</accession>
<evidence type="ECO:0000256" key="1">
    <source>
        <dbReference type="SAM" id="MobiDB-lite"/>
    </source>
</evidence>
<name>A0A1W7D6R1_9ACTN</name>
<dbReference type="PANTHER" id="PTHR24567:SF74">
    <property type="entry name" value="HTH-TYPE TRANSCRIPTIONAL REGULATOR ARCR"/>
    <property type="match status" value="1"/>
</dbReference>
<feature type="domain" description="Cyclic nucleotide-binding" evidence="2">
    <location>
        <begin position="141"/>
        <end position="227"/>
    </location>
</feature>
<dbReference type="InterPro" id="IPR050397">
    <property type="entry name" value="Env_Response_Regulators"/>
</dbReference>
<protein>
    <submittedName>
        <fullName evidence="3">Crp/Fnr family transcriptional regulator</fullName>
    </submittedName>
</protein>
<dbReference type="Proteomes" id="UP000194218">
    <property type="component" value="Chromosome"/>
</dbReference>
<dbReference type="InterPro" id="IPR045641">
    <property type="entry name" value="SrpI-like"/>
</dbReference>
<dbReference type="GO" id="GO:0005829">
    <property type="term" value="C:cytosol"/>
    <property type="evidence" value="ECO:0007669"/>
    <property type="project" value="TreeGrafter"/>
</dbReference>
<dbReference type="InterPro" id="IPR000595">
    <property type="entry name" value="cNMP-bd_dom"/>
</dbReference>
<evidence type="ECO:0000313" key="4">
    <source>
        <dbReference type="Proteomes" id="UP000194218"/>
    </source>
</evidence>
<feature type="region of interest" description="Disordered" evidence="1">
    <location>
        <begin position="1"/>
        <end position="31"/>
    </location>
</feature>
<dbReference type="PROSITE" id="PS50042">
    <property type="entry name" value="CNMP_BINDING_3"/>
    <property type="match status" value="1"/>
</dbReference>
<gene>
    <name evidence="3" type="ORF">CAG99_25810</name>
</gene>
<sequence>MRRTPARRPHRSTDAPFHRLFPARPGNATAPGTYRRKALAVTPPATAQDNRPTSLGTRAAANLAGTLKTPPQSQAVSPRWLTRVLPWVEVSGGTFRVNRRLAHTLGNGRVEFDVAGQDVRVIPAELTELPALRGFEDPGALDALAAACVRRDHGPGDTIARAGQPVDEVLLIVHGRVHRSAPGAYDGETSLGVLADGDFTGDEALTGRPADWPHTLRALTRCTLLALPLREVRAVADRSARLRDHLTGGARSAVPRRNKRGEAEIALASGHAGEPVLPGTFVEYDVAPREYELGVAQTVLRVHTRVADLYSEPMNQVEEQLRLTVQALRERQEHELVNNREFGLLHNADPRQRLHPRSGPPTPDDLDALLARRRKTQYLLAHPRTIAAFGRQCSARGVYPAHTELNGTRVHAWRGVPLLPCDKIPVTRAGTSSVLALRTGQESQGVVGLRQTGIPEEYEPGLNVRFMGINEQAVISYLVSLYFSAAVLVPDALGVLEDVEI</sequence>
<dbReference type="CDD" id="cd00038">
    <property type="entry name" value="CAP_ED"/>
    <property type="match status" value="1"/>
</dbReference>
<keyword evidence="4" id="KW-1185">Reference proteome</keyword>
<dbReference type="InterPro" id="IPR014710">
    <property type="entry name" value="RmlC-like_jellyroll"/>
</dbReference>
<feature type="compositionally biased region" description="Basic residues" evidence="1">
    <location>
        <begin position="1"/>
        <end position="10"/>
    </location>
</feature>
<dbReference type="EMBL" id="CP021121">
    <property type="protein sequence ID" value="ARQ72647.1"/>
    <property type="molecule type" value="Genomic_DNA"/>
</dbReference>
<evidence type="ECO:0000259" key="2">
    <source>
        <dbReference type="PROSITE" id="PS50042"/>
    </source>
</evidence>
<reference evidence="3 4" key="1">
    <citation type="submission" date="2017-05" db="EMBL/GenBank/DDBJ databases">
        <title>Complete genome sequence of Streptomyces sp. SCSIO 03032 revealed the diverse biosynthetic pathways for its bioactive secondary metabolites.</title>
        <authorList>
            <person name="Ma L."/>
            <person name="Zhu Y."/>
            <person name="Zhang W."/>
            <person name="Zhang G."/>
            <person name="Tian X."/>
            <person name="Zhang S."/>
            <person name="Zhang C."/>
        </authorList>
    </citation>
    <scope>NUCLEOTIDE SEQUENCE [LARGE SCALE GENOMIC DNA]</scope>
    <source>
        <strain evidence="3 4">SCSIO 03032</strain>
    </source>
</reference>
<dbReference type="Gene3D" id="2.60.120.10">
    <property type="entry name" value="Jelly Rolls"/>
    <property type="match status" value="1"/>
</dbReference>
<dbReference type="PANTHER" id="PTHR24567">
    <property type="entry name" value="CRP FAMILY TRANSCRIPTIONAL REGULATORY PROTEIN"/>
    <property type="match status" value="1"/>
</dbReference>
<dbReference type="Pfam" id="PF19307">
    <property type="entry name" value="SrpI-like"/>
    <property type="match status" value="1"/>
</dbReference>
<organism evidence="3 4">
    <name type="scientific">Streptomyces marincola</name>
    <dbReference type="NCBI Taxonomy" id="2878388"/>
    <lineage>
        <taxon>Bacteria</taxon>
        <taxon>Bacillati</taxon>
        <taxon>Actinomycetota</taxon>
        <taxon>Actinomycetes</taxon>
        <taxon>Kitasatosporales</taxon>
        <taxon>Streptomycetaceae</taxon>
        <taxon>Streptomyces</taxon>
    </lineage>
</organism>
<dbReference type="InterPro" id="IPR018490">
    <property type="entry name" value="cNMP-bd_dom_sf"/>
</dbReference>
<dbReference type="OrthoDB" id="181419at2"/>
<evidence type="ECO:0000313" key="3">
    <source>
        <dbReference type="EMBL" id="ARQ72647.1"/>
    </source>
</evidence>
<dbReference type="Pfam" id="PF00027">
    <property type="entry name" value="cNMP_binding"/>
    <property type="match status" value="1"/>
</dbReference>
<dbReference type="InterPro" id="IPR049817">
    <property type="entry name" value="Encap_f2b"/>
</dbReference>